<dbReference type="AlphaFoldDB" id="A0A4Y2GPE3"/>
<dbReference type="EMBL" id="BGPR01001474">
    <property type="protein sequence ID" value="GBM54781.1"/>
    <property type="molecule type" value="Genomic_DNA"/>
</dbReference>
<protein>
    <submittedName>
        <fullName evidence="2">Uncharacterized protein</fullName>
    </submittedName>
</protein>
<evidence type="ECO:0000313" key="2">
    <source>
        <dbReference type="EMBL" id="GBM54781.1"/>
    </source>
</evidence>
<reference evidence="2 3" key="1">
    <citation type="journal article" date="2019" name="Sci. Rep.">
        <title>Orb-weaving spider Araneus ventricosus genome elucidates the spidroin gene catalogue.</title>
        <authorList>
            <person name="Kono N."/>
            <person name="Nakamura H."/>
            <person name="Ohtoshi R."/>
            <person name="Moran D.A.P."/>
            <person name="Shinohara A."/>
            <person name="Yoshida Y."/>
            <person name="Fujiwara M."/>
            <person name="Mori M."/>
            <person name="Tomita M."/>
            <person name="Arakawa K."/>
        </authorList>
    </citation>
    <scope>NUCLEOTIDE SEQUENCE [LARGE SCALE GENOMIC DNA]</scope>
</reference>
<dbReference type="Proteomes" id="UP000499080">
    <property type="component" value="Unassembled WGS sequence"/>
</dbReference>
<name>A0A4Y2GPE3_ARAVE</name>
<accession>A0A4Y2GPE3</accession>
<comment type="caution">
    <text evidence="2">The sequence shown here is derived from an EMBL/GenBank/DDBJ whole genome shotgun (WGS) entry which is preliminary data.</text>
</comment>
<organism evidence="2 3">
    <name type="scientific">Araneus ventricosus</name>
    <name type="common">Orbweaver spider</name>
    <name type="synonym">Epeira ventricosa</name>
    <dbReference type="NCBI Taxonomy" id="182803"/>
    <lineage>
        <taxon>Eukaryota</taxon>
        <taxon>Metazoa</taxon>
        <taxon>Ecdysozoa</taxon>
        <taxon>Arthropoda</taxon>
        <taxon>Chelicerata</taxon>
        <taxon>Arachnida</taxon>
        <taxon>Araneae</taxon>
        <taxon>Araneomorphae</taxon>
        <taxon>Entelegynae</taxon>
        <taxon>Araneoidea</taxon>
        <taxon>Araneidae</taxon>
        <taxon>Araneus</taxon>
    </lineage>
</organism>
<sequence length="142" mass="16223">MERIAPKAVINAKMNLLFYFRSLSIWSFGHKSEMRPWGGGARLSYKSENQNINPQDRDNRSGAMSTLKAEGRSKRSVPRVSEWPFAWSLCDTHLNGWAENWNGVECFTVFGLELSHHECSALNVTTNMEGRIVQYKNRIVDG</sequence>
<gene>
    <name evidence="2" type="ORF">AVEN_202285_1</name>
</gene>
<keyword evidence="3" id="KW-1185">Reference proteome</keyword>
<proteinExistence type="predicted"/>
<feature type="region of interest" description="Disordered" evidence="1">
    <location>
        <begin position="46"/>
        <end position="75"/>
    </location>
</feature>
<evidence type="ECO:0000313" key="3">
    <source>
        <dbReference type="Proteomes" id="UP000499080"/>
    </source>
</evidence>
<evidence type="ECO:0000256" key="1">
    <source>
        <dbReference type="SAM" id="MobiDB-lite"/>
    </source>
</evidence>